<dbReference type="InterPro" id="IPR003917">
    <property type="entry name" value="NADH_UbQ_OxRdtase_chain2"/>
</dbReference>
<keyword evidence="8 18" id="KW-0812">Transmembrane</keyword>
<keyword evidence="15 18" id="KW-0496">Mitochondrion</keyword>
<evidence type="ECO:0000256" key="9">
    <source>
        <dbReference type="ARBA" id="ARBA00022792"/>
    </source>
</evidence>
<organism evidence="20">
    <name type="scientific">Lachesilla rufa</name>
    <dbReference type="NCBI Taxonomy" id="2596986"/>
    <lineage>
        <taxon>Eukaryota</taxon>
        <taxon>Metazoa</taxon>
        <taxon>Ecdysozoa</taxon>
        <taxon>Arthropoda</taxon>
        <taxon>Hexapoda</taxon>
        <taxon>Insecta</taxon>
        <taxon>Pterygota</taxon>
        <taxon>Neoptera</taxon>
        <taxon>Paraneoptera</taxon>
        <taxon>Psocodea</taxon>
        <taxon>Psocomorpha</taxon>
        <taxon>Homilopsocidea</taxon>
        <taxon>Lachesilloidea</taxon>
        <taxon>Lachesillidae</taxon>
        <taxon>Lachesilla</taxon>
    </lineage>
</organism>
<dbReference type="EMBL" id="MZ274201">
    <property type="protein sequence ID" value="UGS80412.1"/>
    <property type="molecule type" value="Genomic_DNA"/>
</dbReference>
<evidence type="ECO:0000256" key="13">
    <source>
        <dbReference type="ARBA" id="ARBA00023027"/>
    </source>
</evidence>
<evidence type="ECO:0000256" key="6">
    <source>
        <dbReference type="ARBA" id="ARBA00022448"/>
    </source>
</evidence>
<dbReference type="PANTHER" id="PTHR46552">
    <property type="entry name" value="NADH-UBIQUINONE OXIDOREDUCTASE CHAIN 2"/>
    <property type="match status" value="1"/>
</dbReference>
<protein>
    <recommendedName>
        <fullName evidence="5 18">NADH-ubiquinone oxidoreductase chain 2</fullName>
        <ecNumber evidence="4 18">7.1.1.2</ecNumber>
    </recommendedName>
</protein>
<evidence type="ECO:0000256" key="2">
    <source>
        <dbReference type="ARBA" id="ARBA00004448"/>
    </source>
</evidence>
<feature type="transmembrane region" description="Helical" evidence="18">
    <location>
        <begin position="149"/>
        <end position="167"/>
    </location>
</feature>
<comment type="similarity">
    <text evidence="3 18">Belongs to the complex I subunit 2 family.</text>
</comment>
<keyword evidence="13 18" id="KW-0520">NAD</keyword>
<dbReference type="GO" id="GO:0006120">
    <property type="term" value="P:mitochondrial electron transport, NADH to ubiquinone"/>
    <property type="evidence" value="ECO:0007669"/>
    <property type="project" value="InterPro"/>
</dbReference>
<evidence type="ECO:0000256" key="17">
    <source>
        <dbReference type="ARBA" id="ARBA00049551"/>
    </source>
</evidence>
<evidence type="ECO:0000256" key="10">
    <source>
        <dbReference type="ARBA" id="ARBA00022967"/>
    </source>
</evidence>
<keyword evidence="6" id="KW-0813">Transport</keyword>
<feature type="domain" description="NADH:quinone oxidoreductase/Mrp antiporter transmembrane" evidence="19">
    <location>
        <begin position="23"/>
        <end position="277"/>
    </location>
</feature>
<feature type="transmembrane region" description="Helical" evidence="18">
    <location>
        <begin position="94"/>
        <end position="115"/>
    </location>
</feature>
<feature type="transmembrane region" description="Helical" evidence="18">
    <location>
        <begin position="234"/>
        <end position="254"/>
    </location>
</feature>
<name>A0A8K1ZFW2_9NEOP</name>
<feature type="transmembrane region" description="Helical" evidence="18">
    <location>
        <begin position="60"/>
        <end position="82"/>
    </location>
</feature>
<dbReference type="InterPro" id="IPR001750">
    <property type="entry name" value="ND/Mrp_TM"/>
</dbReference>
<keyword evidence="11 18" id="KW-0249">Electron transport</keyword>
<evidence type="ECO:0000256" key="3">
    <source>
        <dbReference type="ARBA" id="ARBA00007012"/>
    </source>
</evidence>
<dbReference type="PRINTS" id="PR01436">
    <property type="entry name" value="NADHDHGNASE2"/>
</dbReference>
<feature type="transmembrane region" description="Helical" evidence="18">
    <location>
        <begin position="308"/>
        <end position="332"/>
    </location>
</feature>
<dbReference type="GO" id="GO:0008137">
    <property type="term" value="F:NADH dehydrogenase (ubiquinone) activity"/>
    <property type="evidence" value="ECO:0007669"/>
    <property type="project" value="UniProtKB-EC"/>
</dbReference>
<evidence type="ECO:0000256" key="15">
    <source>
        <dbReference type="ARBA" id="ARBA00023128"/>
    </source>
</evidence>
<evidence type="ECO:0000256" key="11">
    <source>
        <dbReference type="ARBA" id="ARBA00022982"/>
    </source>
</evidence>
<keyword evidence="9 18" id="KW-0999">Mitochondrion inner membrane</keyword>
<dbReference type="AlphaFoldDB" id="A0A8K1ZFW2"/>
<evidence type="ECO:0000256" key="5">
    <source>
        <dbReference type="ARBA" id="ARBA00021008"/>
    </source>
</evidence>
<keyword evidence="16 18" id="KW-0472">Membrane</keyword>
<evidence type="ECO:0000256" key="18">
    <source>
        <dbReference type="RuleBase" id="RU003403"/>
    </source>
</evidence>
<reference evidence="20" key="1">
    <citation type="submission" date="2021-05" db="EMBL/GenBank/DDBJ databases">
        <title>Mitochondrial genomes within bark lice (Insecta: Psocodea: Psocomorpha) reveal novel gene rearrangements containing phylogenetic signal.</title>
        <authorList>
            <person name="Saenz Manchola O.F."/>
            <person name="Virrueta Herrera S."/>
            <person name="D'alessio L.M."/>
            <person name="Yoshizawa K."/>
            <person name="Garcia Aldrete A.N."/>
            <person name="Johnson K.P."/>
        </authorList>
    </citation>
    <scope>NUCLEOTIDE SEQUENCE</scope>
</reference>
<keyword evidence="10 18" id="KW-1278">Translocase</keyword>
<proteinExistence type="inferred from homology"/>
<dbReference type="EC" id="7.1.1.2" evidence="4 18"/>
<comment type="function">
    <text evidence="18">Core subunit of the mitochondrial membrane respiratory chain NADH dehydrogenase (Complex I) which catalyzes electron transfer from NADH through the respiratory chain, using ubiquinone as an electron acceptor. Essential for the catalytic activity and assembly of complex I.</text>
</comment>
<evidence type="ECO:0000256" key="1">
    <source>
        <dbReference type="ARBA" id="ARBA00003257"/>
    </source>
</evidence>
<feature type="transmembrane region" description="Helical" evidence="18">
    <location>
        <begin position="198"/>
        <end position="222"/>
    </location>
</feature>
<evidence type="ECO:0000259" key="19">
    <source>
        <dbReference type="Pfam" id="PF00361"/>
    </source>
</evidence>
<sequence>MLNNLNILFMILTFSSSILAISSSSWLGAWMGLELNMLSFVPLMIEQKNSSTNEFALKYFLVQALASSLFIMLCVTNTFLFFSFSIFNSQIFNFLVIPLMIKLGAAPFQTWFIMLMNSLNWWKALLLATWQKIAPLFILTYLNLSSMMITMMMLISLFTGSLAGFSQTTFQKIFAFSSVTHLGWFFSAMMISKHLLIFYFSLYMFMNTILFMVMFMMNTFYFNQNLTLNSNPSLTMGILSLSGLPPFWGFIPKWMVMQHMIFSNQLFLTLILITSALINLIFYIRLIINYSLLSTLTMKWLSPDFSLIPSTIMINLMFMMTVLSLVLFNFMLF</sequence>
<gene>
    <name evidence="20" type="primary">ND2</name>
</gene>
<evidence type="ECO:0000256" key="16">
    <source>
        <dbReference type="ARBA" id="ARBA00023136"/>
    </source>
</evidence>
<comment type="subcellular location">
    <subcellularLocation>
        <location evidence="2 18">Mitochondrion inner membrane</location>
        <topology evidence="2 18">Multi-pass membrane protein</topology>
    </subcellularLocation>
</comment>
<comment type="function">
    <text evidence="1">Core subunit of the mitochondrial membrane respiratory chain NADH dehydrogenase (Complex I) that is believed to belong to the minimal assembly required for catalysis. Complex I functions in the transfer of electrons from NADH to the respiratory chain. The immediate electron acceptor for the enzyme is believed to be ubiquinone.</text>
</comment>
<evidence type="ECO:0000256" key="7">
    <source>
        <dbReference type="ARBA" id="ARBA00022660"/>
    </source>
</evidence>
<evidence type="ECO:0000256" key="14">
    <source>
        <dbReference type="ARBA" id="ARBA00023075"/>
    </source>
</evidence>
<evidence type="ECO:0000313" key="20">
    <source>
        <dbReference type="EMBL" id="UGS80412.1"/>
    </source>
</evidence>
<dbReference type="PANTHER" id="PTHR46552:SF1">
    <property type="entry name" value="NADH-UBIQUINONE OXIDOREDUCTASE CHAIN 2"/>
    <property type="match status" value="1"/>
</dbReference>
<feature type="transmembrane region" description="Helical" evidence="18">
    <location>
        <begin position="7"/>
        <end position="33"/>
    </location>
</feature>
<keyword evidence="12 18" id="KW-1133">Transmembrane helix</keyword>
<accession>A0A8K1ZFW2</accession>
<keyword evidence="7 18" id="KW-0679">Respiratory chain</keyword>
<comment type="catalytic activity">
    <reaction evidence="17 18">
        <text>a ubiquinone + NADH + 5 H(+)(in) = a ubiquinol + NAD(+) + 4 H(+)(out)</text>
        <dbReference type="Rhea" id="RHEA:29091"/>
        <dbReference type="Rhea" id="RHEA-COMP:9565"/>
        <dbReference type="Rhea" id="RHEA-COMP:9566"/>
        <dbReference type="ChEBI" id="CHEBI:15378"/>
        <dbReference type="ChEBI" id="CHEBI:16389"/>
        <dbReference type="ChEBI" id="CHEBI:17976"/>
        <dbReference type="ChEBI" id="CHEBI:57540"/>
        <dbReference type="ChEBI" id="CHEBI:57945"/>
        <dbReference type="EC" id="7.1.1.2"/>
    </reaction>
</comment>
<geneLocation type="mitochondrion" evidence="20"/>
<keyword evidence="14 18" id="KW-0830">Ubiquinone</keyword>
<evidence type="ECO:0000256" key="8">
    <source>
        <dbReference type="ARBA" id="ARBA00022692"/>
    </source>
</evidence>
<evidence type="ECO:0000256" key="12">
    <source>
        <dbReference type="ARBA" id="ARBA00022989"/>
    </source>
</evidence>
<dbReference type="GO" id="GO:0005743">
    <property type="term" value="C:mitochondrial inner membrane"/>
    <property type="evidence" value="ECO:0007669"/>
    <property type="project" value="UniProtKB-SubCell"/>
</dbReference>
<evidence type="ECO:0000256" key="4">
    <source>
        <dbReference type="ARBA" id="ARBA00012944"/>
    </source>
</evidence>
<dbReference type="Pfam" id="PF00361">
    <property type="entry name" value="Proton_antipo_M"/>
    <property type="match status" value="1"/>
</dbReference>
<dbReference type="InterPro" id="IPR050175">
    <property type="entry name" value="Complex_I_Subunit_2"/>
</dbReference>
<feature type="transmembrane region" description="Helical" evidence="18">
    <location>
        <begin position="266"/>
        <end position="288"/>
    </location>
</feature>